<dbReference type="PANTHER" id="PTHR34047">
    <property type="entry name" value="NUCLEAR INTRON MATURASE 1, MITOCHONDRIAL-RELATED"/>
    <property type="match status" value="1"/>
</dbReference>
<comment type="caution">
    <text evidence="1">The sequence shown here is derived from an EMBL/GenBank/DDBJ whole genome shotgun (WGS) entry which is preliminary data.</text>
</comment>
<dbReference type="EMBL" id="PFSI01000028">
    <property type="protein sequence ID" value="PJC24650.1"/>
    <property type="molecule type" value="Genomic_DNA"/>
</dbReference>
<evidence type="ECO:0000313" key="2">
    <source>
        <dbReference type="Proteomes" id="UP000230251"/>
    </source>
</evidence>
<name>A0A2M8EPH7_9BACT</name>
<organism evidence="1 2">
    <name type="scientific">Candidatus Uhrbacteria bacterium CG_4_9_14_0_2_um_filter_41_50</name>
    <dbReference type="NCBI Taxonomy" id="1975031"/>
    <lineage>
        <taxon>Bacteria</taxon>
        <taxon>Candidatus Uhriibacteriota</taxon>
    </lineage>
</organism>
<dbReference type="InterPro" id="IPR051083">
    <property type="entry name" value="GrpII_Intron_Splice-Mob/Def"/>
</dbReference>
<accession>A0A2M8EPH7</accession>
<dbReference type="InterPro" id="IPR043502">
    <property type="entry name" value="DNA/RNA_pol_sf"/>
</dbReference>
<proteinExistence type="predicted"/>
<reference evidence="2" key="1">
    <citation type="submission" date="2017-09" db="EMBL/GenBank/DDBJ databases">
        <title>Depth-based differentiation of microbial function through sediment-hosted aquifers and enrichment of novel symbionts in the deep terrestrial subsurface.</title>
        <authorList>
            <person name="Probst A.J."/>
            <person name="Ladd B."/>
            <person name="Jarett J.K."/>
            <person name="Geller-Mcgrath D.E."/>
            <person name="Sieber C.M.K."/>
            <person name="Emerson J.B."/>
            <person name="Anantharaman K."/>
            <person name="Thomas B.C."/>
            <person name="Malmstrom R."/>
            <person name="Stieglmeier M."/>
            <person name="Klingl A."/>
            <person name="Woyke T."/>
            <person name="Ryan C.M."/>
            <person name="Banfield J.F."/>
        </authorList>
    </citation>
    <scope>NUCLEOTIDE SEQUENCE [LARGE SCALE GENOMIC DNA]</scope>
</reference>
<gene>
    <name evidence="1" type="ORF">CO057_01750</name>
</gene>
<evidence type="ECO:0000313" key="1">
    <source>
        <dbReference type="EMBL" id="PJC24650.1"/>
    </source>
</evidence>
<dbReference type="Proteomes" id="UP000230251">
    <property type="component" value="Unassembled WGS sequence"/>
</dbReference>
<dbReference type="SUPFAM" id="SSF56672">
    <property type="entry name" value="DNA/RNA polymerases"/>
    <property type="match status" value="1"/>
</dbReference>
<sequence>MHKNLFTMSYEEIVSMENLLEAWQEFIKGKRSRQDVQVYERALMENLFNLHDNLANLSYKHGSYSAFTISDPKTRQIHKAMVADRILHRAIYRKLYPFFDRQFIADSFSCRIGKGSHKALDRFAVFSRKVTKNYRKTGWVLKCDIRKFFAFVDQQVLVRILNPYIVDKRIICLIEEILTSFQTTENIGLPLGNLTSQLF</sequence>
<dbReference type="PANTHER" id="PTHR34047:SF8">
    <property type="entry name" value="PROTEIN YKFC"/>
    <property type="match status" value="1"/>
</dbReference>
<dbReference type="AlphaFoldDB" id="A0A2M8EPH7"/>
<protein>
    <submittedName>
        <fullName evidence="1">Uncharacterized protein</fullName>
    </submittedName>
</protein>